<dbReference type="EMBL" id="JABWAD010000061">
    <property type="protein sequence ID" value="KAF6062812.1"/>
    <property type="molecule type" value="Genomic_DNA"/>
</dbReference>
<keyword evidence="4" id="KW-0521">NADP</keyword>
<keyword evidence="3" id="KW-0313">Glucose metabolism</keyword>
<reference evidence="8 9" key="1">
    <citation type="submission" date="2020-03" db="EMBL/GenBank/DDBJ databases">
        <title>FDA dAtabase for Regulatory Grade micrObial Sequences (FDA-ARGOS): Supporting development and validation of Infectious Disease Dx tests.</title>
        <authorList>
            <person name="Campos J."/>
            <person name="Goldberg B."/>
            <person name="Tallon L."/>
            <person name="Sadzewicz L."/>
            <person name="Vavikolanu K."/>
            <person name="Mehta A."/>
            <person name="Aluvathingal J."/>
            <person name="Nadendla S."/>
            <person name="Nandy P."/>
            <person name="Geyer C."/>
            <person name="Yan Y."/>
            <person name="Sichtig H."/>
        </authorList>
    </citation>
    <scope>NUCLEOTIDE SEQUENCE [LARGE SCALE GENOMIC DNA]</scope>
    <source>
        <strain evidence="8 9">FDAARGOS_656</strain>
    </source>
</reference>
<sequence>MKTKNRFIELSHDLPAKPNYNNLINKWDGREENLPALFGLFREKQLPSTVQIIGYARSHLEDEEFKQRISEHFKGGDEKTKTEFLKLVSYISGPYDTDEGYKKLESRCQEYEKANKDKNDSYTPERLFYLALPPSVFTTVCEKVKKNVYPPEESKGKLRIIIEKPFGVI</sequence>
<evidence type="ECO:0000259" key="7">
    <source>
        <dbReference type="Pfam" id="PF00479"/>
    </source>
</evidence>
<evidence type="ECO:0000256" key="3">
    <source>
        <dbReference type="ARBA" id="ARBA00022526"/>
    </source>
</evidence>
<dbReference type="PANTHER" id="PTHR23429:SF0">
    <property type="entry name" value="GLUCOSE-6-PHOSPHATE 1-DEHYDROGENASE"/>
    <property type="match status" value="1"/>
</dbReference>
<dbReference type="GO" id="GO:0050661">
    <property type="term" value="F:NADP binding"/>
    <property type="evidence" value="ECO:0007669"/>
    <property type="project" value="InterPro"/>
</dbReference>
<evidence type="ECO:0000256" key="1">
    <source>
        <dbReference type="ARBA" id="ARBA00004937"/>
    </source>
</evidence>
<keyword evidence="5" id="KW-0560">Oxidoreductase</keyword>
<keyword evidence="6" id="KW-0119">Carbohydrate metabolism</keyword>
<evidence type="ECO:0000256" key="4">
    <source>
        <dbReference type="ARBA" id="ARBA00022857"/>
    </source>
</evidence>
<gene>
    <name evidence="8" type="ORF">FOB64_005855</name>
</gene>
<protein>
    <recommendedName>
        <fullName evidence="2">glucose-6-phosphate dehydrogenase (NADP(+))</fullName>
        <ecNumber evidence="2">1.1.1.49</ecNumber>
    </recommendedName>
</protein>
<dbReference type="Gene3D" id="3.40.50.720">
    <property type="entry name" value="NAD(P)-binding Rossmann-like Domain"/>
    <property type="match status" value="1"/>
</dbReference>
<comment type="pathway">
    <text evidence="1">Carbohydrate degradation; pentose phosphate pathway; D-ribulose 5-phosphate from D-glucose 6-phosphate (oxidative stage): step 1/3.</text>
</comment>
<dbReference type="InterPro" id="IPR022674">
    <property type="entry name" value="G6P_DH_NAD-bd"/>
</dbReference>
<organism evidence="8 9">
    <name type="scientific">Candida albicans</name>
    <name type="common">Yeast</name>
    <dbReference type="NCBI Taxonomy" id="5476"/>
    <lineage>
        <taxon>Eukaryota</taxon>
        <taxon>Fungi</taxon>
        <taxon>Dikarya</taxon>
        <taxon>Ascomycota</taxon>
        <taxon>Saccharomycotina</taxon>
        <taxon>Pichiomycetes</taxon>
        <taxon>Debaryomycetaceae</taxon>
        <taxon>Candida/Lodderomyces clade</taxon>
        <taxon>Candida</taxon>
    </lineage>
</organism>
<name>A0A8H6F0M8_CANAX</name>
<dbReference type="InterPro" id="IPR036291">
    <property type="entry name" value="NAD(P)-bd_dom_sf"/>
</dbReference>
<accession>A0A8H6F0M8</accession>
<feature type="domain" description="Glucose-6-phosphate dehydrogenase NAD-binding" evidence="7">
    <location>
        <begin position="34"/>
        <end position="167"/>
    </location>
</feature>
<evidence type="ECO:0000256" key="5">
    <source>
        <dbReference type="ARBA" id="ARBA00023002"/>
    </source>
</evidence>
<evidence type="ECO:0000256" key="6">
    <source>
        <dbReference type="ARBA" id="ARBA00023277"/>
    </source>
</evidence>
<dbReference type="GO" id="GO:0005829">
    <property type="term" value="C:cytosol"/>
    <property type="evidence" value="ECO:0007669"/>
    <property type="project" value="TreeGrafter"/>
</dbReference>
<comment type="caution">
    <text evidence="8">The sequence shown here is derived from an EMBL/GenBank/DDBJ whole genome shotgun (WGS) entry which is preliminary data.</text>
</comment>
<dbReference type="SUPFAM" id="SSF51735">
    <property type="entry name" value="NAD(P)-binding Rossmann-fold domains"/>
    <property type="match status" value="1"/>
</dbReference>
<dbReference type="GO" id="GO:0009051">
    <property type="term" value="P:pentose-phosphate shunt, oxidative branch"/>
    <property type="evidence" value="ECO:0007669"/>
    <property type="project" value="TreeGrafter"/>
</dbReference>
<dbReference type="GO" id="GO:0006006">
    <property type="term" value="P:glucose metabolic process"/>
    <property type="evidence" value="ECO:0007669"/>
    <property type="project" value="UniProtKB-KW"/>
</dbReference>
<proteinExistence type="predicted"/>
<evidence type="ECO:0000313" key="8">
    <source>
        <dbReference type="EMBL" id="KAF6062812.1"/>
    </source>
</evidence>
<evidence type="ECO:0000313" key="9">
    <source>
        <dbReference type="Proteomes" id="UP000536275"/>
    </source>
</evidence>
<dbReference type="InterPro" id="IPR001282">
    <property type="entry name" value="G6P_DH"/>
</dbReference>
<dbReference type="Proteomes" id="UP000536275">
    <property type="component" value="Unassembled WGS sequence"/>
</dbReference>
<dbReference type="PANTHER" id="PTHR23429">
    <property type="entry name" value="GLUCOSE-6-PHOSPHATE 1-DEHYDROGENASE G6PD"/>
    <property type="match status" value="1"/>
</dbReference>
<dbReference type="EC" id="1.1.1.49" evidence="2"/>
<dbReference type="Pfam" id="PF00479">
    <property type="entry name" value="G6PD_N"/>
    <property type="match status" value="1"/>
</dbReference>
<dbReference type="AlphaFoldDB" id="A0A8H6F0M8"/>
<dbReference type="GO" id="GO:0004345">
    <property type="term" value="F:glucose-6-phosphate dehydrogenase activity"/>
    <property type="evidence" value="ECO:0007669"/>
    <property type="project" value="UniProtKB-EC"/>
</dbReference>
<evidence type="ECO:0000256" key="2">
    <source>
        <dbReference type="ARBA" id="ARBA00013019"/>
    </source>
</evidence>